<dbReference type="Proteomes" id="UP000335636">
    <property type="component" value="Unassembled WGS sequence"/>
</dbReference>
<evidence type="ECO:0000259" key="17">
    <source>
        <dbReference type="PROSITE" id="PS50835"/>
    </source>
</evidence>
<evidence type="ECO:0000256" key="9">
    <source>
        <dbReference type="ARBA" id="ARBA00023157"/>
    </source>
</evidence>
<accession>A0A5E4BM40</accession>
<dbReference type="GO" id="GO:0002764">
    <property type="term" value="P:immune response-regulating signaling pathway"/>
    <property type="evidence" value="ECO:0007669"/>
    <property type="project" value="TreeGrafter"/>
</dbReference>
<gene>
    <name evidence="18" type="ORF">MONAX_5E021486</name>
</gene>
<keyword evidence="5 16" id="KW-0732">Signal</keyword>
<dbReference type="FunFam" id="2.60.40.10:FF:000049">
    <property type="entry name" value="Leukocyte immunoglobulin-like receptor subfamily B member 1"/>
    <property type="match status" value="2"/>
</dbReference>
<dbReference type="SMART" id="SM00409">
    <property type="entry name" value="IG"/>
    <property type="match status" value="2"/>
</dbReference>
<feature type="region of interest" description="Disordered" evidence="15">
    <location>
        <begin position="218"/>
        <end position="248"/>
    </location>
</feature>
<keyword evidence="7" id="KW-1133">Transmembrane helix</keyword>
<comment type="subcellular location">
    <subcellularLocation>
        <location evidence="1">Cell membrane</location>
        <topology evidence="1">Single-pass type I membrane protein</topology>
    </subcellularLocation>
</comment>
<dbReference type="EMBL" id="CABDUW010000487">
    <property type="protein sequence ID" value="VTJ69989.1"/>
    <property type="molecule type" value="Genomic_DNA"/>
</dbReference>
<evidence type="ECO:0000256" key="14">
    <source>
        <dbReference type="ARBA" id="ARBA00041225"/>
    </source>
</evidence>
<keyword evidence="11" id="KW-0325">Glycoprotein</keyword>
<feature type="compositionally biased region" description="Basic and acidic residues" evidence="15">
    <location>
        <begin position="289"/>
        <end position="308"/>
    </location>
</feature>
<dbReference type="SUPFAM" id="SSF48726">
    <property type="entry name" value="Immunoglobulin"/>
    <property type="match status" value="2"/>
</dbReference>
<reference evidence="18" key="1">
    <citation type="submission" date="2019-04" db="EMBL/GenBank/DDBJ databases">
        <authorList>
            <person name="Alioto T."/>
            <person name="Alioto T."/>
        </authorList>
    </citation>
    <scope>NUCLEOTIDE SEQUENCE [LARGE SCALE GENOMIC DNA]</scope>
</reference>
<dbReference type="InterPro" id="IPR003599">
    <property type="entry name" value="Ig_sub"/>
</dbReference>
<evidence type="ECO:0000256" key="6">
    <source>
        <dbReference type="ARBA" id="ARBA00022737"/>
    </source>
</evidence>
<keyword evidence="19" id="KW-1185">Reference proteome</keyword>
<keyword evidence="6" id="KW-0677">Repeat</keyword>
<feature type="domain" description="Ig-like" evidence="17">
    <location>
        <begin position="124"/>
        <end position="190"/>
    </location>
</feature>
<evidence type="ECO:0000256" key="5">
    <source>
        <dbReference type="ARBA" id="ARBA00022729"/>
    </source>
</evidence>
<evidence type="ECO:0000256" key="2">
    <source>
        <dbReference type="ARBA" id="ARBA00006531"/>
    </source>
</evidence>
<dbReference type="Gene3D" id="2.60.40.10">
    <property type="entry name" value="Immunoglobulins"/>
    <property type="match status" value="2"/>
</dbReference>
<dbReference type="GO" id="GO:0005886">
    <property type="term" value="C:plasma membrane"/>
    <property type="evidence" value="ECO:0007669"/>
    <property type="project" value="UniProtKB-SubCell"/>
</dbReference>
<evidence type="ECO:0000256" key="4">
    <source>
        <dbReference type="ARBA" id="ARBA00022692"/>
    </source>
</evidence>
<evidence type="ECO:0000256" key="11">
    <source>
        <dbReference type="ARBA" id="ARBA00023180"/>
    </source>
</evidence>
<evidence type="ECO:0000256" key="15">
    <source>
        <dbReference type="SAM" id="MobiDB-lite"/>
    </source>
</evidence>
<evidence type="ECO:0000256" key="16">
    <source>
        <dbReference type="SAM" id="SignalP"/>
    </source>
</evidence>
<evidence type="ECO:0000313" key="19">
    <source>
        <dbReference type="Proteomes" id="UP000335636"/>
    </source>
</evidence>
<dbReference type="Pfam" id="PF13927">
    <property type="entry name" value="Ig_3"/>
    <property type="match status" value="1"/>
</dbReference>
<comment type="caution">
    <text evidence="18">The sequence shown here is derived from an EMBL/GenBank/DDBJ whole genome shotgun (WGS) entry which is preliminary data.</text>
</comment>
<dbReference type="InterPro" id="IPR007110">
    <property type="entry name" value="Ig-like_dom"/>
</dbReference>
<keyword evidence="3" id="KW-1003">Cell membrane</keyword>
<dbReference type="PANTHER" id="PTHR11738">
    <property type="entry name" value="MHC CLASS I NK CELL RECEPTOR"/>
    <property type="match status" value="1"/>
</dbReference>
<evidence type="ECO:0000256" key="8">
    <source>
        <dbReference type="ARBA" id="ARBA00023136"/>
    </source>
</evidence>
<sequence length="308" mass="33493">MPPTPVALLCLGLHLSLRTSIQSEGLPRPVIQARPSFMVPKGQSVTLWCWGTREAEEYRLHFEGGVAALKRPRPPGLVDKVKFFIPTMASSTAGQYHCFYRRGELWSEPSSSLDLVVTGMYDTPTLSVHPGPEVALGDSVTFFCHLATATSTFFLLKEGRSSSTQRSLGSTQAEFPVGPVTVAHQGTYRCFGSYNNHAWSFPSNPVMLLVTGGAGNSSLAPTDPADSPDSCDPYLVTTESGSQKDPTRWDHTAQNLLRMGLAFLVLVALAWLLAEDWLGRRRAAAGKAGGRERRAPGRGAEGHCPRWH</sequence>
<name>A0A5E4BM40_MARMO</name>
<keyword evidence="12" id="KW-0393">Immunoglobulin domain</keyword>
<dbReference type="AlphaFoldDB" id="A0A5E4BM40"/>
<evidence type="ECO:0000256" key="13">
    <source>
        <dbReference type="ARBA" id="ARBA00040484"/>
    </source>
</evidence>
<dbReference type="PROSITE" id="PS50835">
    <property type="entry name" value="IG_LIKE"/>
    <property type="match status" value="1"/>
</dbReference>
<dbReference type="InterPro" id="IPR013783">
    <property type="entry name" value="Ig-like_fold"/>
</dbReference>
<keyword evidence="10" id="KW-0675">Receptor</keyword>
<keyword evidence="9" id="KW-1015">Disulfide bond</keyword>
<evidence type="ECO:0000256" key="12">
    <source>
        <dbReference type="ARBA" id="ARBA00023319"/>
    </source>
</evidence>
<keyword evidence="4" id="KW-0812">Transmembrane</keyword>
<dbReference type="GO" id="GO:0007166">
    <property type="term" value="P:cell surface receptor signaling pathway"/>
    <property type="evidence" value="ECO:0007669"/>
    <property type="project" value="UniProtKB-ARBA"/>
</dbReference>
<dbReference type="Pfam" id="PF13895">
    <property type="entry name" value="Ig_2"/>
    <property type="match status" value="1"/>
</dbReference>
<evidence type="ECO:0000313" key="18">
    <source>
        <dbReference type="EMBL" id="VTJ69989.1"/>
    </source>
</evidence>
<comment type="similarity">
    <text evidence="2">Belongs to the natural cytotoxicity receptor (NCR) family.</text>
</comment>
<feature type="signal peptide" evidence="16">
    <location>
        <begin position="1"/>
        <end position="23"/>
    </location>
</feature>
<protein>
    <recommendedName>
        <fullName evidence="13">Natural cytotoxicity triggering receptor 1</fullName>
    </recommendedName>
    <alternativeName>
        <fullName evidence="14">Natural killer cell p46-related protein</fullName>
    </alternativeName>
</protein>
<evidence type="ECO:0000256" key="7">
    <source>
        <dbReference type="ARBA" id="ARBA00022989"/>
    </source>
</evidence>
<dbReference type="InterPro" id="IPR036179">
    <property type="entry name" value="Ig-like_dom_sf"/>
</dbReference>
<organism evidence="18 19">
    <name type="scientific">Marmota monax</name>
    <name type="common">Woodchuck</name>
    <dbReference type="NCBI Taxonomy" id="9995"/>
    <lineage>
        <taxon>Eukaryota</taxon>
        <taxon>Metazoa</taxon>
        <taxon>Chordata</taxon>
        <taxon>Craniata</taxon>
        <taxon>Vertebrata</taxon>
        <taxon>Euteleostomi</taxon>
        <taxon>Mammalia</taxon>
        <taxon>Eutheria</taxon>
        <taxon>Euarchontoglires</taxon>
        <taxon>Glires</taxon>
        <taxon>Rodentia</taxon>
        <taxon>Sciuromorpha</taxon>
        <taxon>Sciuridae</taxon>
        <taxon>Xerinae</taxon>
        <taxon>Marmotini</taxon>
        <taxon>Marmota</taxon>
    </lineage>
</organism>
<evidence type="ECO:0000256" key="3">
    <source>
        <dbReference type="ARBA" id="ARBA00022475"/>
    </source>
</evidence>
<evidence type="ECO:0000256" key="1">
    <source>
        <dbReference type="ARBA" id="ARBA00004251"/>
    </source>
</evidence>
<feature type="region of interest" description="Disordered" evidence="15">
    <location>
        <begin position="285"/>
        <end position="308"/>
    </location>
</feature>
<dbReference type="PANTHER" id="PTHR11738:SF14">
    <property type="entry name" value="NATURAL CYTOTOXICITY TRIGGERING RECEPTOR 1"/>
    <property type="match status" value="1"/>
</dbReference>
<dbReference type="InterPro" id="IPR050412">
    <property type="entry name" value="Ig-like_Receptors_ImmuneReg"/>
</dbReference>
<proteinExistence type="inferred from homology"/>
<keyword evidence="8" id="KW-0472">Membrane</keyword>
<evidence type="ECO:0000256" key="10">
    <source>
        <dbReference type="ARBA" id="ARBA00023170"/>
    </source>
</evidence>
<feature type="chain" id="PRO_5022878465" description="Natural cytotoxicity triggering receptor 1" evidence="16">
    <location>
        <begin position="24"/>
        <end position="308"/>
    </location>
</feature>